<dbReference type="EMBL" id="LT934116">
    <property type="protein sequence ID" value="VAH79372.1"/>
    <property type="molecule type" value="Genomic_DNA"/>
</dbReference>
<evidence type="ECO:0000256" key="1">
    <source>
        <dbReference type="SAM" id="MobiDB-lite"/>
    </source>
</evidence>
<name>A0A9R1S416_TRITD</name>
<feature type="compositionally biased region" description="Basic and acidic residues" evidence="1">
    <location>
        <begin position="105"/>
        <end position="119"/>
    </location>
</feature>
<dbReference type="Gramene" id="TRITD3Bv1G164930.1">
    <property type="protein sequence ID" value="TRITD3Bv1G164930.1"/>
    <property type="gene ID" value="TRITD3Bv1G164930"/>
</dbReference>
<feature type="region of interest" description="Disordered" evidence="1">
    <location>
        <begin position="82"/>
        <end position="127"/>
    </location>
</feature>
<proteinExistence type="predicted"/>
<keyword evidence="3" id="KW-1185">Reference proteome</keyword>
<evidence type="ECO:0000313" key="3">
    <source>
        <dbReference type="Proteomes" id="UP000324705"/>
    </source>
</evidence>
<feature type="region of interest" description="Disordered" evidence="1">
    <location>
        <begin position="1"/>
        <end position="65"/>
    </location>
</feature>
<dbReference type="Proteomes" id="UP000324705">
    <property type="component" value="Chromosome 3B"/>
</dbReference>
<accession>A0A9R1S416</accession>
<sequence>MQPETPERMAPPPGNALHARPDETAAQAAQDVDAFKPDDGCTTPPPLPAHGSGDDRVAVSKSGKRAGVAAARSRLLAFRSFARGKKSGDAARAPSPGEHLPAHGKAWEEAGADDKDKGQARWKRFWK</sequence>
<evidence type="ECO:0000313" key="2">
    <source>
        <dbReference type="EMBL" id="VAH79372.1"/>
    </source>
</evidence>
<organism evidence="2 3">
    <name type="scientific">Triticum turgidum subsp. durum</name>
    <name type="common">Durum wheat</name>
    <name type="synonym">Triticum durum</name>
    <dbReference type="NCBI Taxonomy" id="4567"/>
    <lineage>
        <taxon>Eukaryota</taxon>
        <taxon>Viridiplantae</taxon>
        <taxon>Streptophyta</taxon>
        <taxon>Embryophyta</taxon>
        <taxon>Tracheophyta</taxon>
        <taxon>Spermatophyta</taxon>
        <taxon>Magnoliopsida</taxon>
        <taxon>Liliopsida</taxon>
        <taxon>Poales</taxon>
        <taxon>Poaceae</taxon>
        <taxon>BOP clade</taxon>
        <taxon>Pooideae</taxon>
        <taxon>Triticodae</taxon>
        <taxon>Triticeae</taxon>
        <taxon>Triticinae</taxon>
        <taxon>Triticum</taxon>
    </lineage>
</organism>
<protein>
    <submittedName>
        <fullName evidence="2">Uncharacterized protein</fullName>
    </submittedName>
</protein>
<dbReference type="AlphaFoldDB" id="A0A9R1S416"/>
<reference evidence="2 3" key="1">
    <citation type="submission" date="2017-09" db="EMBL/GenBank/DDBJ databases">
        <authorList>
            <consortium name="International Durum Wheat Genome Sequencing Consortium (IDWGSC)"/>
            <person name="Milanesi L."/>
        </authorList>
    </citation>
    <scope>NUCLEOTIDE SEQUENCE [LARGE SCALE GENOMIC DNA]</scope>
    <source>
        <strain evidence="3">cv. Svevo</strain>
    </source>
</reference>
<gene>
    <name evidence="2" type="ORF">TRITD_3Bv1G164930</name>
</gene>